<feature type="domain" description="Response regulatory" evidence="4">
    <location>
        <begin position="3"/>
        <end position="122"/>
    </location>
</feature>
<organism evidence="6 7">
    <name type="scientific">Mediterraneibacter gnavus</name>
    <name type="common">Ruminococcus gnavus</name>
    <dbReference type="NCBI Taxonomy" id="33038"/>
    <lineage>
        <taxon>Bacteria</taxon>
        <taxon>Bacillati</taxon>
        <taxon>Bacillota</taxon>
        <taxon>Clostridia</taxon>
        <taxon>Lachnospirales</taxon>
        <taxon>Lachnospiraceae</taxon>
        <taxon>Mediterraneibacter</taxon>
    </lineage>
</organism>
<keyword evidence="6" id="KW-0238">DNA-binding</keyword>
<dbReference type="SUPFAM" id="SSF52172">
    <property type="entry name" value="CheY-like"/>
    <property type="match status" value="1"/>
</dbReference>
<evidence type="ECO:0000259" key="5">
    <source>
        <dbReference type="PROSITE" id="PS50930"/>
    </source>
</evidence>
<gene>
    <name evidence="6" type="ORF">DW270_11500</name>
</gene>
<dbReference type="InterPro" id="IPR046947">
    <property type="entry name" value="LytR-like"/>
</dbReference>
<comment type="function">
    <text evidence="2">May play the central regulatory role in sporulation. It may be an element of the effector pathway responsible for the activation of sporulation genes in response to nutritional stress. Spo0A may act in concert with spo0H (a sigma factor) to control the expression of some genes that are critical to the sporulation process.</text>
</comment>
<evidence type="ECO:0000256" key="2">
    <source>
        <dbReference type="ARBA" id="ARBA00024867"/>
    </source>
</evidence>
<sequence>MVKIAICDNDIVLTSLVENLLYESAQKINIPIEIDIFFDGVTLKASMDQGTNYDLIYLDIEMEKLDGIKTARYIRKKNCTVLIIYISSYEKYLKELFEVEPFRFISKPIDTMIFFKYFCSAYERIESGQEQFEIKFKNEIEHVPVKEIVYFESEKRYVHVITDKEKYTFYGKLKEVEKRVNSGKFLFIRIHQSYLVNYKYIKKITLLSVELYNGIKLRISEDRVKEVRKKFFEIAKGSIADV</sequence>
<dbReference type="GO" id="GO:0000156">
    <property type="term" value="F:phosphorelay response regulator activity"/>
    <property type="evidence" value="ECO:0007669"/>
    <property type="project" value="InterPro"/>
</dbReference>
<dbReference type="PROSITE" id="PS50930">
    <property type="entry name" value="HTH_LYTTR"/>
    <property type="match status" value="1"/>
</dbReference>
<comment type="caution">
    <text evidence="6">The sequence shown here is derived from an EMBL/GenBank/DDBJ whole genome shotgun (WGS) entry which is preliminary data.</text>
</comment>
<dbReference type="Gene3D" id="2.40.50.1020">
    <property type="entry name" value="LytTr DNA-binding domain"/>
    <property type="match status" value="1"/>
</dbReference>
<keyword evidence="3" id="KW-0597">Phosphoprotein</keyword>
<dbReference type="InterPro" id="IPR011006">
    <property type="entry name" value="CheY-like_superfamily"/>
</dbReference>
<evidence type="ECO:0000259" key="4">
    <source>
        <dbReference type="PROSITE" id="PS50110"/>
    </source>
</evidence>
<dbReference type="Proteomes" id="UP000285697">
    <property type="component" value="Unassembled WGS sequence"/>
</dbReference>
<proteinExistence type="predicted"/>
<dbReference type="SMART" id="SM00850">
    <property type="entry name" value="LytTR"/>
    <property type="match status" value="1"/>
</dbReference>
<evidence type="ECO:0000256" key="1">
    <source>
        <dbReference type="ARBA" id="ARBA00018672"/>
    </source>
</evidence>
<dbReference type="Pfam" id="PF00072">
    <property type="entry name" value="Response_reg"/>
    <property type="match status" value="1"/>
</dbReference>
<dbReference type="InterPro" id="IPR007492">
    <property type="entry name" value="LytTR_DNA-bd_dom"/>
</dbReference>
<dbReference type="EMBL" id="QRIA01000015">
    <property type="protein sequence ID" value="RHG17487.1"/>
    <property type="molecule type" value="Genomic_DNA"/>
</dbReference>
<dbReference type="PROSITE" id="PS50110">
    <property type="entry name" value="RESPONSE_REGULATORY"/>
    <property type="match status" value="1"/>
</dbReference>
<accession>A0A414SEC5</accession>
<dbReference type="PANTHER" id="PTHR37299:SF1">
    <property type="entry name" value="STAGE 0 SPORULATION PROTEIN A HOMOLOG"/>
    <property type="match status" value="1"/>
</dbReference>
<evidence type="ECO:0000313" key="7">
    <source>
        <dbReference type="Proteomes" id="UP000285697"/>
    </source>
</evidence>
<dbReference type="Pfam" id="PF04397">
    <property type="entry name" value="LytTR"/>
    <property type="match status" value="1"/>
</dbReference>
<feature type="domain" description="HTH LytTR-type" evidence="5">
    <location>
        <begin position="132"/>
        <end position="233"/>
    </location>
</feature>
<evidence type="ECO:0000256" key="3">
    <source>
        <dbReference type="PROSITE-ProRule" id="PRU00169"/>
    </source>
</evidence>
<dbReference type="AlphaFoldDB" id="A0A414SEC5"/>
<dbReference type="SMART" id="SM00448">
    <property type="entry name" value="REC"/>
    <property type="match status" value="1"/>
</dbReference>
<evidence type="ECO:0000313" key="6">
    <source>
        <dbReference type="EMBL" id="RHG17487.1"/>
    </source>
</evidence>
<dbReference type="InterPro" id="IPR001789">
    <property type="entry name" value="Sig_transdc_resp-reg_receiver"/>
</dbReference>
<name>A0A414SEC5_MEDGN</name>
<dbReference type="RefSeq" id="WP_118263129.1">
    <property type="nucleotide sequence ID" value="NZ_JAQESN010000055.1"/>
</dbReference>
<dbReference type="Gene3D" id="3.40.50.2300">
    <property type="match status" value="1"/>
</dbReference>
<dbReference type="CDD" id="cd00156">
    <property type="entry name" value="REC"/>
    <property type="match status" value="1"/>
</dbReference>
<feature type="modified residue" description="4-aspartylphosphate" evidence="3">
    <location>
        <position position="59"/>
    </location>
</feature>
<protein>
    <recommendedName>
        <fullName evidence="1">Stage 0 sporulation protein A homolog</fullName>
    </recommendedName>
</protein>
<dbReference type="GO" id="GO:0003677">
    <property type="term" value="F:DNA binding"/>
    <property type="evidence" value="ECO:0007669"/>
    <property type="project" value="UniProtKB-KW"/>
</dbReference>
<dbReference type="PANTHER" id="PTHR37299">
    <property type="entry name" value="TRANSCRIPTIONAL REGULATOR-RELATED"/>
    <property type="match status" value="1"/>
</dbReference>
<reference evidence="6 7" key="1">
    <citation type="submission" date="2018-08" db="EMBL/GenBank/DDBJ databases">
        <title>A genome reference for cultivated species of the human gut microbiota.</title>
        <authorList>
            <person name="Zou Y."/>
            <person name="Xue W."/>
            <person name="Luo G."/>
        </authorList>
    </citation>
    <scope>NUCLEOTIDE SEQUENCE [LARGE SCALE GENOMIC DNA]</scope>
    <source>
        <strain evidence="6 7">AM22-7AC</strain>
    </source>
</reference>